<dbReference type="GO" id="GO:0003676">
    <property type="term" value="F:nucleic acid binding"/>
    <property type="evidence" value="ECO:0007669"/>
    <property type="project" value="InterPro"/>
</dbReference>
<dbReference type="InterPro" id="IPR002156">
    <property type="entry name" value="RNaseH_domain"/>
</dbReference>
<evidence type="ECO:0000259" key="1">
    <source>
        <dbReference type="Pfam" id="PF13456"/>
    </source>
</evidence>
<evidence type="ECO:0000313" key="2">
    <source>
        <dbReference type="EMBL" id="MBA0788597.1"/>
    </source>
</evidence>
<evidence type="ECO:0000313" key="3">
    <source>
        <dbReference type="Proteomes" id="UP000593568"/>
    </source>
</evidence>
<organism evidence="2 3">
    <name type="scientific">Gossypium trilobum</name>
    <dbReference type="NCBI Taxonomy" id="34281"/>
    <lineage>
        <taxon>Eukaryota</taxon>
        <taxon>Viridiplantae</taxon>
        <taxon>Streptophyta</taxon>
        <taxon>Embryophyta</taxon>
        <taxon>Tracheophyta</taxon>
        <taxon>Spermatophyta</taxon>
        <taxon>Magnoliopsida</taxon>
        <taxon>eudicotyledons</taxon>
        <taxon>Gunneridae</taxon>
        <taxon>Pentapetalae</taxon>
        <taxon>rosids</taxon>
        <taxon>malvids</taxon>
        <taxon>Malvales</taxon>
        <taxon>Malvaceae</taxon>
        <taxon>Malvoideae</taxon>
        <taxon>Gossypium</taxon>
    </lineage>
</organism>
<gene>
    <name evidence="2" type="ORF">Gotri_006743</name>
</gene>
<dbReference type="InterPro" id="IPR012337">
    <property type="entry name" value="RNaseH-like_sf"/>
</dbReference>
<dbReference type="PANTHER" id="PTHR34023:SF4">
    <property type="entry name" value="RNASE H TYPE-1 DOMAIN-CONTAINING PROTEIN"/>
    <property type="match status" value="1"/>
</dbReference>
<dbReference type="InterPro" id="IPR044730">
    <property type="entry name" value="RNase_H-like_dom_plant"/>
</dbReference>
<dbReference type="CDD" id="cd06222">
    <property type="entry name" value="RNase_H_like"/>
    <property type="match status" value="1"/>
</dbReference>
<reference evidence="2 3" key="1">
    <citation type="journal article" date="2019" name="Genome Biol. Evol.">
        <title>Insights into the evolution of the New World diploid cottons (Gossypium, subgenus Houzingenia) based on genome sequencing.</title>
        <authorList>
            <person name="Grover C.E."/>
            <person name="Arick M.A. 2nd"/>
            <person name="Thrash A."/>
            <person name="Conover J.L."/>
            <person name="Sanders W.S."/>
            <person name="Peterson D.G."/>
            <person name="Frelichowski J.E."/>
            <person name="Scheffler J.A."/>
            <person name="Scheffler B.E."/>
            <person name="Wendel J.F."/>
        </authorList>
    </citation>
    <scope>NUCLEOTIDE SEQUENCE [LARGE SCALE GENOMIC DNA]</scope>
    <source>
        <strain evidence="2">8</strain>
        <tissue evidence="2">Leaf</tissue>
    </source>
</reference>
<feature type="domain" description="RNase H type-1" evidence="1">
    <location>
        <begin position="44"/>
        <end position="129"/>
    </location>
</feature>
<dbReference type="PANTHER" id="PTHR34023">
    <property type="entry name" value="RNASE H DOMAIN-CONTAINING PROTEIN"/>
    <property type="match status" value="1"/>
</dbReference>
<keyword evidence="3" id="KW-1185">Reference proteome</keyword>
<sequence length="226" mass="25671">MAAWSKWHGSQRYKIVGEGLNRDGSRLILMARYQQADKRQQEEERMADIFQIKARAILEGLKLAWMRGFRQVEVESDNALLIDSIRNGFAANSNTVEVQLIHEWCNRDWQVKLRHVLRESNKVADCLEKTAGARVFELRMGITMWLCGILSQAIVTVAHGLNSIGIGIIVNAGEREFERAEVHYPPMAYDKEADSLAALDLIPGMGEQLLVIEKLISNMCFVKEID</sequence>
<proteinExistence type="predicted"/>
<dbReference type="SUPFAM" id="SSF53098">
    <property type="entry name" value="Ribonuclease H-like"/>
    <property type="match status" value="1"/>
</dbReference>
<protein>
    <recommendedName>
        <fullName evidence="1">RNase H type-1 domain-containing protein</fullName>
    </recommendedName>
</protein>
<dbReference type="AlphaFoldDB" id="A0A7J9FTF8"/>
<dbReference type="InterPro" id="IPR036397">
    <property type="entry name" value="RNaseH_sf"/>
</dbReference>
<accession>A0A7J9FTF8</accession>
<dbReference type="Gene3D" id="3.30.420.10">
    <property type="entry name" value="Ribonuclease H-like superfamily/Ribonuclease H"/>
    <property type="match status" value="1"/>
</dbReference>
<name>A0A7J9FTF8_9ROSI</name>
<dbReference type="GO" id="GO:0004523">
    <property type="term" value="F:RNA-DNA hybrid ribonuclease activity"/>
    <property type="evidence" value="ECO:0007669"/>
    <property type="project" value="InterPro"/>
</dbReference>
<dbReference type="Proteomes" id="UP000593568">
    <property type="component" value="Unassembled WGS sequence"/>
</dbReference>
<dbReference type="Pfam" id="PF13456">
    <property type="entry name" value="RVT_3"/>
    <property type="match status" value="1"/>
</dbReference>
<comment type="caution">
    <text evidence="2">The sequence shown here is derived from an EMBL/GenBank/DDBJ whole genome shotgun (WGS) entry which is preliminary data.</text>
</comment>
<dbReference type="EMBL" id="JABEZW010228121">
    <property type="protein sequence ID" value="MBA0788597.1"/>
    <property type="molecule type" value="Genomic_DNA"/>
</dbReference>